<dbReference type="InterPro" id="IPR017926">
    <property type="entry name" value="GATASE"/>
</dbReference>
<dbReference type="PANTHER" id="PTHR43418">
    <property type="entry name" value="MULTIFUNCTIONAL TRYPTOPHAN BIOSYNTHESIS PROTEIN-RELATED"/>
    <property type="match status" value="1"/>
</dbReference>
<feature type="non-terminal residue" evidence="7">
    <location>
        <position position="226"/>
    </location>
</feature>
<evidence type="ECO:0000259" key="6">
    <source>
        <dbReference type="SMART" id="SM01097"/>
    </source>
</evidence>
<sequence>MLQTFPLIGNYGIIPADFEGKCCVRGYVVREQCQTPSNFRCEETLDAFLKANNIPGIAGIDTRAVTRILREAGTMNAAICDTVPDDLAPLRAYRITDPVPQVTTPEPYTLQPEGSVLHRVALIDYGAKRNIARELCRRGCAVTVLPCSAKAKDILAAGYDGVMLSNGPGDPTDNVDQIAEIAKLFGRIPMFGICLGHQLMALAQGGSTVKLKYGHRGVNQPARDVC</sequence>
<evidence type="ECO:0000256" key="5">
    <source>
        <dbReference type="ARBA" id="ARBA00048816"/>
    </source>
</evidence>
<name>K1RAL1_9ZZZZ</name>
<keyword evidence="4" id="KW-0315">Glutamine amidotransferase</keyword>
<dbReference type="NCBIfam" id="NF009475">
    <property type="entry name" value="PRK12838.1"/>
    <property type="match status" value="1"/>
</dbReference>
<organism evidence="7">
    <name type="scientific">human gut metagenome</name>
    <dbReference type="NCBI Taxonomy" id="408170"/>
    <lineage>
        <taxon>unclassified sequences</taxon>
        <taxon>metagenomes</taxon>
        <taxon>organismal metagenomes</taxon>
    </lineage>
</organism>
<proteinExistence type="inferred from homology"/>
<dbReference type="GO" id="GO:0004088">
    <property type="term" value="F:carbamoyl-phosphate synthase (glutamine-hydrolyzing) activity"/>
    <property type="evidence" value="ECO:0007669"/>
    <property type="project" value="UniProtKB-EC"/>
</dbReference>
<dbReference type="InterPro" id="IPR050472">
    <property type="entry name" value="Anth_synth/Amidotransfase"/>
</dbReference>
<dbReference type="InterPro" id="IPR036480">
    <property type="entry name" value="CarbP_synth_ssu_N_sf"/>
</dbReference>
<comment type="caution">
    <text evidence="7">The sequence shown here is derived from an EMBL/GenBank/DDBJ whole genome shotgun (WGS) entry which is preliminary data.</text>
</comment>
<accession>K1RAL1</accession>
<dbReference type="SUPFAM" id="SSF52021">
    <property type="entry name" value="Carbamoyl phosphate synthetase, small subunit N-terminal domain"/>
    <property type="match status" value="1"/>
</dbReference>
<dbReference type="Gene3D" id="3.40.50.880">
    <property type="match status" value="1"/>
</dbReference>
<dbReference type="Pfam" id="PF00988">
    <property type="entry name" value="CPSase_sm_chain"/>
    <property type="match status" value="1"/>
</dbReference>
<reference evidence="7" key="1">
    <citation type="journal article" date="2013" name="Environ. Microbiol.">
        <title>Microbiota from the distal guts of lean and obese adolescents exhibit partial functional redundancy besides clear differences in community structure.</title>
        <authorList>
            <person name="Ferrer M."/>
            <person name="Ruiz A."/>
            <person name="Lanza F."/>
            <person name="Haange S.B."/>
            <person name="Oberbach A."/>
            <person name="Till H."/>
            <person name="Bargiela R."/>
            <person name="Campoy C."/>
            <person name="Segura M.T."/>
            <person name="Richter M."/>
            <person name="von Bergen M."/>
            <person name="Seifert J."/>
            <person name="Suarez A."/>
        </authorList>
    </citation>
    <scope>NUCLEOTIDE SEQUENCE</scope>
</reference>
<dbReference type="Pfam" id="PF00117">
    <property type="entry name" value="GATase"/>
    <property type="match status" value="1"/>
</dbReference>
<dbReference type="InterPro" id="IPR029062">
    <property type="entry name" value="Class_I_gatase-like"/>
</dbReference>
<dbReference type="EC" id="6.3.5.5" evidence="3"/>
<comment type="pathway">
    <text evidence="1">Amino-acid biosynthesis; L-arginine biosynthesis; carbamoyl phosphate from bicarbonate: step 1/1.</text>
</comment>
<dbReference type="SUPFAM" id="SSF52317">
    <property type="entry name" value="Class I glutamine amidotransferase-like"/>
    <property type="match status" value="1"/>
</dbReference>
<evidence type="ECO:0000313" key="7">
    <source>
        <dbReference type="EMBL" id="EKC45897.1"/>
    </source>
</evidence>
<feature type="domain" description="Carbamoyl-phosphate synthase small subunit N-terminal" evidence="6">
    <location>
        <begin position="1"/>
        <end position="80"/>
    </location>
</feature>
<dbReference type="AlphaFoldDB" id="K1RAL1"/>
<protein>
    <recommendedName>
        <fullName evidence="3">carbamoyl-phosphate synthase (glutamine-hydrolyzing)</fullName>
        <ecNumber evidence="3">6.3.5.5</ecNumber>
    </recommendedName>
</protein>
<dbReference type="InterPro" id="IPR002474">
    <property type="entry name" value="CarbamoylP_synth_ssu_N"/>
</dbReference>
<comment type="catalytic activity">
    <reaction evidence="5">
        <text>hydrogencarbonate + L-glutamine + 2 ATP + H2O = carbamoyl phosphate + L-glutamate + 2 ADP + phosphate + 2 H(+)</text>
        <dbReference type="Rhea" id="RHEA:18633"/>
        <dbReference type="ChEBI" id="CHEBI:15377"/>
        <dbReference type="ChEBI" id="CHEBI:15378"/>
        <dbReference type="ChEBI" id="CHEBI:17544"/>
        <dbReference type="ChEBI" id="CHEBI:29985"/>
        <dbReference type="ChEBI" id="CHEBI:30616"/>
        <dbReference type="ChEBI" id="CHEBI:43474"/>
        <dbReference type="ChEBI" id="CHEBI:58228"/>
        <dbReference type="ChEBI" id="CHEBI:58359"/>
        <dbReference type="ChEBI" id="CHEBI:456216"/>
        <dbReference type="EC" id="6.3.5.5"/>
    </reaction>
</comment>
<gene>
    <name evidence="7" type="ORF">LEA_20044</name>
</gene>
<evidence type="ECO:0000256" key="1">
    <source>
        <dbReference type="ARBA" id="ARBA00005077"/>
    </source>
</evidence>
<dbReference type="Gene3D" id="3.50.30.20">
    <property type="entry name" value="Carbamoyl-phosphate synthase small subunit, N-terminal domain"/>
    <property type="match status" value="1"/>
</dbReference>
<dbReference type="PROSITE" id="PS51273">
    <property type="entry name" value="GATASE_TYPE_1"/>
    <property type="match status" value="1"/>
</dbReference>
<comment type="similarity">
    <text evidence="2">Belongs to the CarA family.</text>
</comment>
<dbReference type="PRINTS" id="PR00096">
    <property type="entry name" value="GATASE"/>
</dbReference>
<evidence type="ECO:0000256" key="4">
    <source>
        <dbReference type="ARBA" id="ARBA00022962"/>
    </source>
</evidence>
<dbReference type="SMART" id="SM01097">
    <property type="entry name" value="CPSase_sm_chain"/>
    <property type="match status" value="1"/>
</dbReference>
<dbReference type="EMBL" id="AJWY01013771">
    <property type="protein sequence ID" value="EKC45897.1"/>
    <property type="molecule type" value="Genomic_DNA"/>
</dbReference>
<evidence type="ECO:0000256" key="3">
    <source>
        <dbReference type="ARBA" id="ARBA00012738"/>
    </source>
</evidence>
<dbReference type="PANTHER" id="PTHR43418:SF7">
    <property type="entry name" value="CARBAMOYL-PHOSPHATE SYNTHASE SMALL CHAIN"/>
    <property type="match status" value="1"/>
</dbReference>
<evidence type="ECO:0000256" key="2">
    <source>
        <dbReference type="ARBA" id="ARBA00007800"/>
    </source>
</evidence>
<dbReference type="PRINTS" id="PR00099">
    <property type="entry name" value="CPSGATASE"/>
</dbReference>